<dbReference type="PANTHER" id="PTHR11712">
    <property type="entry name" value="POLYKETIDE SYNTHASE-RELATED"/>
    <property type="match status" value="1"/>
</dbReference>
<dbReference type="AlphaFoldDB" id="A0A6I6EZZ0"/>
<organism evidence="6 7">
    <name type="scientific">Streptomyces ficellus</name>
    <dbReference type="NCBI Taxonomy" id="1977088"/>
    <lineage>
        <taxon>Bacteria</taxon>
        <taxon>Bacillati</taxon>
        <taxon>Actinomycetota</taxon>
        <taxon>Actinomycetes</taxon>
        <taxon>Kitasatosporales</taxon>
        <taxon>Streptomycetaceae</taxon>
        <taxon>Streptomyces</taxon>
    </lineage>
</organism>
<dbReference type="FunFam" id="3.40.47.10:FF:000018">
    <property type="entry name" value="3-oxoacyl-[acyl-carrier-protein] synthase 2"/>
    <property type="match status" value="1"/>
</dbReference>
<dbReference type="GO" id="GO:0030497">
    <property type="term" value="P:fatty acid elongation"/>
    <property type="evidence" value="ECO:0007669"/>
    <property type="project" value="UniProtKB-ARBA"/>
</dbReference>
<sequence>MDPRTRDVAVTGVGLLTPAGTCPDTTWATLLRGESVARPDPVLAGLRTDFSCAVPDFSAGMVLGHATARRLDPYAQMAVVAARQAVDDAGLDPDGWRGDRVAVVLGVGSNSLHSYEEPFRLLRENRGHRVSPYQVTRSVPSMAAAEVALDLGAHGVNFTTSSACASGATALGTALDLLRAGRCDIVLAGGSESARSRMTTTCFGQMRAMSARRADPATASRPFDVERDGFVPGEGAAVMVLERADDAHRRGAGVRGYLAGYGASADAHHPAAPHPEGRGAQAAVLAALADAGCTADDIDHVNAHATSTPLNDVTEARMLRRVFRHDPPVTANKSVIGHALGAAGAIEAVLTVLSLQHRTIPPTANLTRQEPGAELDVVTRVPRPAARMRTALSTSFGFGGQNTALVLRAPEHPRVP</sequence>
<dbReference type="FunFam" id="3.40.47.10:FF:000029">
    <property type="entry name" value="3-oxoacyl-[acyl-carrier-protein] synthase 1"/>
    <property type="match status" value="1"/>
</dbReference>
<dbReference type="InterPro" id="IPR014031">
    <property type="entry name" value="Ketoacyl_synth_C"/>
</dbReference>
<dbReference type="SUPFAM" id="SSF53901">
    <property type="entry name" value="Thiolase-like"/>
    <property type="match status" value="1"/>
</dbReference>
<dbReference type="InterPro" id="IPR000794">
    <property type="entry name" value="Beta-ketoacyl_synthase"/>
</dbReference>
<dbReference type="Pfam" id="PF00109">
    <property type="entry name" value="ketoacyl-synt"/>
    <property type="match status" value="1"/>
</dbReference>
<dbReference type="Gene3D" id="3.40.47.10">
    <property type="match status" value="1"/>
</dbReference>
<dbReference type="InterPro" id="IPR018201">
    <property type="entry name" value="Ketoacyl_synth_AS"/>
</dbReference>
<proteinExistence type="inferred from homology"/>
<accession>A0A6I6EZZ0</accession>
<dbReference type="OrthoDB" id="9808669at2"/>
<dbReference type="NCBIfam" id="NF005589">
    <property type="entry name" value="PRK07314.1"/>
    <property type="match status" value="1"/>
</dbReference>
<evidence type="ECO:0000259" key="5">
    <source>
        <dbReference type="PROSITE" id="PS52004"/>
    </source>
</evidence>
<keyword evidence="7" id="KW-1185">Reference proteome</keyword>
<keyword evidence="2 4" id="KW-0808">Transferase</keyword>
<evidence type="ECO:0000313" key="6">
    <source>
        <dbReference type="EMBL" id="QGV77223.1"/>
    </source>
</evidence>
<protein>
    <submittedName>
        <fullName evidence="6">Beta-ketoacyl-[acyl-carrier-protein] synthase family protein</fullName>
    </submittedName>
</protein>
<comment type="similarity">
    <text evidence="1 4">Belongs to the thiolase-like superfamily. Beta-ketoacyl-ACP synthases family.</text>
</comment>
<name>A0A6I6EZZ0_9ACTN</name>
<evidence type="ECO:0000313" key="7">
    <source>
        <dbReference type="Proteomes" id="UP000422572"/>
    </source>
</evidence>
<dbReference type="PANTHER" id="PTHR11712:SF347">
    <property type="entry name" value="BETA KETOACYL-ACYL CARRIER PROTEIN SYNTHASE"/>
    <property type="match status" value="1"/>
</dbReference>
<dbReference type="EMBL" id="CP034279">
    <property type="protein sequence ID" value="QGV77223.1"/>
    <property type="molecule type" value="Genomic_DNA"/>
</dbReference>
<dbReference type="SMART" id="SM00825">
    <property type="entry name" value="PKS_KS"/>
    <property type="match status" value="1"/>
</dbReference>
<evidence type="ECO:0000256" key="2">
    <source>
        <dbReference type="ARBA" id="ARBA00022679"/>
    </source>
</evidence>
<dbReference type="PROSITE" id="PS00606">
    <property type="entry name" value="KS3_1"/>
    <property type="match status" value="1"/>
</dbReference>
<dbReference type="InterPro" id="IPR016039">
    <property type="entry name" value="Thiolase-like"/>
</dbReference>
<dbReference type="Proteomes" id="UP000422572">
    <property type="component" value="Chromosome"/>
</dbReference>
<reference evidence="6 7" key="1">
    <citation type="submission" date="2018-12" db="EMBL/GenBank/DDBJ databases">
        <title>Complete genome sequence of Streptomyces ficellus NRRL8067, the producer of ficellomycin, feldamycin and nojirimycin.</title>
        <authorList>
            <person name="Zhang H."/>
            <person name="Yue R."/>
            <person name="Liu Y."/>
            <person name="Li M."/>
            <person name="Mu H."/>
            <person name="Zhang J."/>
        </authorList>
    </citation>
    <scope>NUCLEOTIDE SEQUENCE [LARGE SCALE GENOMIC DNA]</scope>
    <source>
        <strain evidence="6 7">NRRL 8067</strain>
    </source>
</reference>
<evidence type="ECO:0000256" key="4">
    <source>
        <dbReference type="RuleBase" id="RU003694"/>
    </source>
</evidence>
<evidence type="ECO:0000256" key="3">
    <source>
        <dbReference type="ARBA" id="ARBA00023315"/>
    </source>
</evidence>
<keyword evidence="3" id="KW-0012">Acyltransferase</keyword>
<dbReference type="RefSeq" id="WP_156691044.1">
    <property type="nucleotide sequence ID" value="NZ_CP034279.1"/>
</dbReference>
<dbReference type="CDD" id="cd00834">
    <property type="entry name" value="KAS_I_II"/>
    <property type="match status" value="1"/>
</dbReference>
<dbReference type="KEGG" id="sfic:EIZ62_02365"/>
<dbReference type="InterPro" id="IPR014030">
    <property type="entry name" value="Ketoacyl_synth_N"/>
</dbReference>
<dbReference type="PROSITE" id="PS52004">
    <property type="entry name" value="KS3_2"/>
    <property type="match status" value="1"/>
</dbReference>
<dbReference type="InterPro" id="IPR020841">
    <property type="entry name" value="PKS_Beta-ketoAc_synthase_dom"/>
</dbReference>
<dbReference type="GO" id="GO:0004315">
    <property type="term" value="F:3-oxoacyl-[acyl-carrier-protein] synthase activity"/>
    <property type="evidence" value="ECO:0007669"/>
    <property type="project" value="InterPro"/>
</dbReference>
<dbReference type="Pfam" id="PF02801">
    <property type="entry name" value="Ketoacyl-synt_C"/>
    <property type="match status" value="1"/>
</dbReference>
<gene>
    <name evidence="6" type="ORF">EIZ62_02365</name>
</gene>
<feature type="domain" description="Ketosynthase family 3 (KS3)" evidence="5">
    <location>
        <begin position="5"/>
        <end position="409"/>
    </location>
</feature>
<evidence type="ECO:0000256" key="1">
    <source>
        <dbReference type="ARBA" id="ARBA00008467"/>
    </source>
</evidence>